<reference evidence="1" key="1">
    <citation type="submission" date="2021-06" db="EMBL/GenBank/DDBJ databases">
        <authorList>
            <person name="Kallberg Y."/>
            <person name="Tangrot J."/>
            <person name="Rosling A."/>
        </authorList>
    </citation>
    <scope>NUCLEOTIDE SEQUENCE</scope>
    <source>
        <strain evidence="1">MA453B</strain>
    </source>
</reference>
<dbReference type="Proteomes" id="UP000789405">
    <property type="component" value="Unassembled WGS sequence"/>
</dbReference>
<keyword evidence="2" id="KW-1185">Reference proteome</keyword>
<dbReference type="AlphaFoldDB" id="A0A9N9IR22"/>
<proteinExistence type="predicted"/>
<protein>
    <submittedName>
        <fullName evidence="1">4778_t:CDS:1</fullName>
    </submittedName>
</protein>
<feature type="non-terminal residue" evidence="1">
    <location>
        <position position="1"/>
    </location>
</feature>
<dbReference type="OrthoDB" id="445341at2759"/>
<accession>A0A9N9IR22</accession>
<gene>
    <name evidence="1" type="ORF">DERYTH_LOCUS16597</name>
</gene>
<name>A0A9N9IR22_9GLOM</name>
<dbReference type="EMBL" id="CAJVPY010014687">
    <property type="protein sequence ID" value="CAG8747794.1"/>
    <property type="molecule type" value="Genomic_DNA"/>
</dbReference>
<sequence>LIGFGDSICTLRVITCLNEIGLSYKLTPQAGGYAGLKDKDYLANKHPL</sequence>
<evidence type="ECO:0000313" key="2">
    <source>
        <dbReference type="Proteomes" id="UP000789405"/>
    </source>
</evidence>
<evidence type="ECO:0000313" key="1">
    <source>
        <dbReference type="EMBL" id="CAG8747794.1"/>
    </source>
</evidence>
<comment type="caution">
    <text evidence="1">The sequence shown here is derived from an EMBL/GenBank/DDBJ whole genome shotgun (WGS) entry which is preliminary data.</text>
</comment>
<organism evidence="1 2">
    <name type="scientific">Dentiscutata erythropus</name>
    <dbReference type="NCBI Taxonomy" id="1348616"/>
    <lineage>
        <taxon>Eukaryota</taxon>
        <taxon>Fungi</taxon>
        <taxon>Fungi incertae sedis</taxon>
        <taxon>Mucoromycota</taxon>
        <taxon>Glomeromycotina</taxon>
        <taxon>Glomeromycetes</taxon>
        <taxon>Diversisporales</taxon>
        <taxon>Gigasporaceae</taxon>
        <taxon>Dentiscutata</taxon>
    </lineage>
</organism>